<sequence length="77" mass="9004">MNARVAMMERKDIYKLLEAKMEGFQIANHLGTIGGFENLNLIIMRKWVEIPALNLEEFEKYPTDYPEYPLLARGWDG</sequence>
<reference evidence="1 2" key="1">
    <citation type="submission" date="2024-09" db="EMBL/GenBank/DDBJ databases">
        <title>Chromosome-scale assembly of Riccia fluitans.</title>
        <authorList>
            <person name="Paukszto L."/>
            <person name="Sawicki J."/>
            <person name="Karawczyk K."/>
            <person name="Piernik-Szablinska J."/>
            <person name="Szczecinska M."/>
            <person name="Mazdziarz M."/>
        </authorList>
    </citation>
    <scope>NUCLEOTIDE SEQUENCE [LARGE SCALE GENOMIC DNA]</scope>
    <source>
        <strain evidence="1">Rf_01</strain>
        <tissue evidence="1">Aerial parts of the thallus</tissue>
    </source>
</reference>
<keyword evidence="2" id="KW-1185">Reference proteome</keyword>
<dbReference type="Proteomes" id="UP001605036">
    <property type="component" value="Unassembled WGS sequence"/>
</dbReference>
<evidence type="ECO:0000313" key="1">
    <source>
        <dbReference type="EMBL" id="KAL2620010.1"/>
    </source>
</evidence>
<gene>
    <name evidence="1" type="ORF">R1flu_000215</name>
</gene>
<evidence type="ECO:0000313" key="2">
    <source>
        <dbReference type="Proteomes" id="UP001605036"/>
    </source>
</evidence>
<proteinExistence type="predicted"/>
<organism evidence="1 2">
    <name type="scientific">Riccia fluitans</name>
    <dbReference type="NCBI Taxonomy" id="41844"/>
    <lineage>
        <taxon>Eukaryota</taxon>
        <taxon>Viridiplantae</taxon>
        <taxon>Streptophyta</taxon>
        <taxon>Embryophyta</taxon>
        <taxon>Marchantiophyta</taxon>
        <taxon>Marchantiopsida</taxon>
        <taxon>Marchantiidae</taxon>
        <taxon>Marchantiales</taxon>
        <taxon>Ricciaceae</taxon>
        <taxon>Riccia</taxon>
    </lineage>
</organism>
<name>A0ABD1XZU5_9MARC</name>
<dbReference type="AlphaFoldDB" id="A0ABD1XZU5"/>
<dbReference type="EMBL" id="JBHFFA010000006">
    <property type="protein sequence ID" value="KAL2620010.1"/>
    <property type="molecule type" value="Genomic_DNA"/>
</dbReference>
<accession>A0ABD1XZU5</accession>
<protein>
    <submittedName>
        <fullName evidence="1">Uncharacterized protein</fullName>
    </submittedName>
</protein>
<comment type="caution">
    <text evidence="1">The sequence shown here is derived from an EMBL/GenBank/DDBJ whole genome shotgun (WGS) entry which is preliminary data.</text>
</comment>